<keyword evidence="3" id="KW-0645">Protease</keyword>
<evidence type="ECO:0000256" key="5">
    <source>
        <dbReference type="ARBA" id="ARBA00022801"/>
    </source>
</evidence>
<dbReference type="PANTHER" id="PTHR43982">
    <property type="entry name" value="UBIQUITIN CARBOXYL-TERMINAL HYDROLASE"/>
    <property type="match status" value="1"/>
</dbReference>
<dbReference type="OrthoDB" id="333239at2759"/>
<dbReference type="SUPFAM" id="SSF54001">
    <property type="entry name" value="Cysteine proteinases"/>
    <property type="match status" value="1"/>
</dbReference>
<dbReference type="EC" id="3.4.19.12" evidence="2"/>
<dbReference type="InterPro" id="IPR044635">
    <property type="entry name" value="UBP14-like"/>
</dbReference>
<sequence>MTSFSVYFNGVRHIVEAPLDGTVGQLCDAIGRHVNVPGKALCIVADCYFGSLLHDSPLKSYGIVETTSFYAIGSRAMAAVKPAAGEVAQIDEYAHEDSEGDNELKLSGIENLGNTCFFGAAIQVLFATERLRTVILSMLPTTRLGRLDHYIRMLVTVFESLATPPTTVNPIAFLNEFKLLHREMVELLPYGGYKQQDSQEALAYLLQDLAEAIPVSVLRATNAVTRDVLEFLELQSAIVTSLDSLEPRVMREGLGLNVIDSIYMFGLNYYHGTIGDTPVSTDMKYFLTLDITNAAVSLMDAIEQEFNEGKVQLDDMEVKRITRFALLPPVLYVHLKRFMWSEESQNRLKINRKVTFPMTLDLYQFCTETLKQGIDTDEDMGPSTYELTGILAHKGFSADSGHYVSYTRIPGAKNRWALLNDALAHEVSVDEIDKLAGGSPTFVAYVLVYTRNETKGCTS</sequence>
<keyword evidence="4" id="KW-0833">Ubl conjugation pathway</keyword>
<dbReference type="InterPro" id="IPR018200">
    <property type="entry name" value="USP_CS"/>
</dbReference>
<evidence type="ECO:0000256" key="6">
    <source>
        <dbReference type="ARBA" id="ARBA00022807"/>
    </source>
</evidence>
<dbReference type="GO" id="GO:0004843">
    <property type="term" value="F:cysteine-type deubiquitinase activity"/>
    <property type="evidence" value="ECO:0007669"/>
    <property type="project" value="UniProtKB-EC"/>
</dbReference>
<dbReference type="InterPro" id="IPR028889">
    <property type="entry name" value="USP"/>
</dbReference>
<dbReference type="Pfam" id="PF00443">
    <property type="entry name" value="UCH"/>
    <property type="match status" value="1"/>
</dbReference>
<keyword evidence="6" id="KW-0788">Thiol protease</keyword>
<dbReference type="GO" id="GO:0061136">
    <property type="term" value="P:regulation of proteasomal protein catabolic process"/>
    <property type="evidence" value="ECO:0007669"/>
    <property type="project" value="TreeGrafter"/>
</dbReference>
<dbReference type="GO" id="GO:0070628">
    <property type="term" value="F:proteasome binding"/>
    <property type="evidence" value="ECO:0007669"/>
    <property type="project" value="TreeGrafter"/>
</dbReference>
<dbReference type="InterPro" id="IPR038765">
    <property type="entry name" value="Papain-like_cys_pep_sf"/>
</dbReference>
<comment type="caution">
    <text evidence="8">The sequence shown here is derived from an EMBL/GenBank/DDBJ whole genome shotgun (WGS) entry which is preliminary data.</text>
</comment>
<dbReference type="PROSITE" id="PS00973">
    <property type="entry name" value="USP_2"/>
    <property type="match status" value="1"/>
</dbReference>
<evidence type="ECO:0000256" key="2">
    <source>
        <dbReference type="ARBA" id="ARBA00012759"/>
    </source>
</evidence>
<dbReference type="PROSITE" id="PS50235">
    <property type="entry name" value="USP_3"/>
    <property type="match status" value="1"/>
</dbReference>
<dbReference type="AlphaFoldDB" id="A0A4Z1TAQ5"/>
<accession>A0A4Z1TAQ5</accession>
<organism evidence="8 9">
    <name type="scientific">Giardia muris</name>
    <dbReference type="NCBI Taxonomy" id="5742"/>
    <lineage>
        <taxon>Eukaryota</taxon>
        <taxon>Metamonada</taxon>
        <taxon>Diplomonadida</taxon>
        <taxon>Hexamitidae</taxon>
        <taxon>Giardiinae</taxon>
        <taxon>Giardia</taxon>
    </lineage>
</organism>
<dbReference type="Proteomes" id="UP000315496">
    <property type="component" value="Chromosome 1"/>
</dbReference>
<dbReference type="EMBL" id="VDLU01000001">
    <property type="protein sequence ID" value="TNJ30307.1"/>
    <property type="molecule type" value="Genomic_DNA"/>
</dbReference>
<dbReference type="GO" id="GO:0043161">
    <property type="term" value="P:proteasome-mediated ubiquitin-dependent protein catabolic process"/>
    <property type="evidence" value="ECO:0007669"/>
    <property type="project" value="InterPro"/>
</dbReference>
<evidence type="ECO:0000256" key="3">
    <source>
        <dbReference type="ARBA" id="ARBA00022670"/>
    </source>
</evidence>
<dbReference type="GO" id="GO:0016579">
    <property type="term" value="P:protein deubiquitination"/>
    <property type="evidence" value="ECO:0007669"/>
    <property type="project" value="InterPro"/>
</dbReference>
<feature type="domain" description="USP" evidence="7">
    <location>
        <begin position="107"/>
        <end position="452"/>
    </location>
</feature>
<dbReference type="Gene3D" id="3.90.70.10">
    <property type="entry name" value="Cysteine proteinases"/>
    <property type="match status" value="1"/>
</dbReference>
<dbReference type="PANTHER" id="PTHR43982:SF1">
    <property type="entry name" value="UBIQUITIN CARBOXYL-TERMINAL HYDROLASE 14"/>
    <property type="match status" value="1"/>
</dbReference>
<keyword evidence="5 8" id="KW-0378">Hydrolase</keyword>
<evidence type="ECO:0000313" key="8">
    <source>
        <dbReference type="EMBL" id="TNJ30307.1"/>
    </source>
</evidence>
<gene>
    <name evidence="8" type="ORF">GMRT_12996</name>
</gene>
<reference evidence="8 9" key="1">
    <citation type="submission" date="2019-05" db="EMBL/GenBank/DDBJ databases">
        <title>The compact genome of Giardia muris reveals important steps in the evolution of intestinal protozoan parasites.</title>
        <authorList>
            <person name="Xu F."/>
            <person name="Jimenez-Gonzalez A."/>
            <person name="Einarsson E."/>
            <person name="Astvaldsson A."/>
            <person name="Peirasmaki D."/>
            <person name="Eckmann L."/>
            <person name="Andersson J.O."/>
            <person name="Svard S.G."/>
            <person name="Jerlstrom-Hultqvist J."/>
        </authorList>
    </citation>
    <scope>NUCLEOTIDE SEQUENCE [LARGE SCALE GENOMIC DNA]</scope>
    <source>
        <strain evidence="8 9">Roberts-Thomson</strain>
    </source>
</reference>
<evidence type="ECO:0000313" key="9">
    <source>
        <dbReference type="Proteomes" id="UP000315496"/>
    </source>
</evidence>
<protein>
    <recommendedName>
        <fullName evidence="2">ubiquitinyl hydrolase 1</fullName>
        <ecNumber evidence="2">3.4.19.12</ecNumber>
    </recommendedName>
</protein>
<dbReference type="VEuPathDB" id="GiardiaDB:GMRT_12996"/>
<evidence type="ECO:0000256" key="4">
    <source>
        <dbReference type="ARBA" id="ARBA00022786"/>
    </source>
</evidence>
<dbReference type="InterPro" id="IPR001394">
    <property type="entry name" value="Peptidase_C19_UCH"/>
</dbReference>
<proteinExistence type="predicted"/>
<evidence type="ECO:0000256" key="1">
    <source>
        <dbReference type="ARBA" id="ARBA00000707"/>
    </source>
</evidence>
<evidence type="ECO:0000259" key="7">
    <source>
        <dbReference type="PROSITE" id="PS50235"/>
    </source>
</evidence>
<comment type="catalytic activity">
    <reaction evidence="1">
        <text>Thiol-dependent hydrolysis of ester, thioester, amide, peptide and isopeptide bonds formed by the C-terminal Gly of ubiquitin (a 76-residue protein attached to proteins as an intracellular targeting signal).</text>
        <dbReference type="EC" id="3.4.19.12"/>
    </reaction>
</comment>
<keyword evidence="9" id="KW-1185">Reference proteome</keyword>
<name>A0A4Z1TAQ5_GIAMU</name>